<dbReference type="AlphaFoldDB" id="A0A7Y9ZDZ7"/>
<feature type="domain" description="YdbS-like PH" evidence="2">
    <location>
        <begin position="65"/>
        <end position="147"/>
    </location>
</feature>
<dbReference type="Pfam" id="PF03703">
    <property type="entry name" value="bPH_2"/>
    <property type="match status" value="2"/>
</dbReference>
<feature type="transmembrane region" description="Helical" evidence="1">
    <location>
        <begin position="49"/>
        <end position="67"/>
    </location>
</feature>
<sequence length="491" mass="50467">MSLPVADEAPWQRLDPRMLLVHPITELVKFLPVLVGLLVAGGASGTGPWALLGVGFPVGLGVVRYLTTTYRVTGSRVELRRGLLQRHNLSTPVDRVRTVDLTASPIHRVLGLAAIVIGTGSVASDDDERLLLDALPREQASALRAQLLASPATGAGAGSPDAAGLPGVVPEAVVARFSPRWLWYAPFSGAVLVATGAVVGTTAPLLQSVDIRISEDDLDVFSPGVVGALAVAVLLLVATLAVVGYLVVNGGFLLARQGATWHVRRGLLTQRETSIDVARLAGATIGEPAALRLARGRRVNAIVTGLRGSQQSSTVLLPPAPYPTAVTTTSAVLGDQAPVTGALRGHGRAATTRRFTRALLGAAPFAALPVLAVLAGASAGLLVLPLVAVAAALALAADRARALGHAHLAGHVVTRSGSVLRRRDALADAHVIGWNLRATWFQRRAGLVTVAATTAGGTGQVAVYDVPAPDAIALALAATPGLLDEFLEDAG</sequence>
<dbReference type="RefSeq" id="WP_179647774.1">
    <property type="nucleotide sequence ID" value="NZ_JACBZM010000001.1"/>
</dbReference>
<evidence type="ECO:0000313" key="4">
    <source>
        <dbReference type="Proteomes" id="UP000562045"/>
    </source>
</evidence>
<evidence type="ECO:0000256" key="1">
    <source>
        <dbReference type="SAM" id="Phobius"/>
    </source>
</evidence>
<evidence type="ECO:0000313" key="3">
    <source>
        <dbReference type="EMBL" id="NYI43647.1"/>
    </source>
</evidence>
<dbReference type="PIRSF" id="PIRSF026631">
    <property type="entry name" value="UCP026631"/>
    <property type="match status" value="1"/>
</dbReference>
<reference evidence="3 4" key="1">
    <citation type="submission" date="2020-07" db="EMBL/GenBank/DDBJ databases">
        <title>Sequencing the genomes of 1000 actinobacteria strains.</title>
        <authorList>
            <person name="Klenk H.-P."/>
        </authorList>
    </citation>
    <scope>NUCLEOTIDE SEQUENCE [LARGE SCALE GENOMIC DNA]</scope>
    <source>
        <strain evidence="3 4">DSM 15131</strain>
    </source>
</reference>
<feature type="transmembrane region" description="Helical" evidence="1">
    <location>
        <begin position="358"/>
        <end position="375"/>
    </location>
</feature>
<dbReference type="EMBL" id="JACBZM010000001">
    <property type="protein sequence ID" value="NYI43647.1"/>
    <property type="molecule type" value="Genomic_DNA"/>
</dbReference>
<dbReference type="PANTHER" id="PTHR34473">
    <property type="entry name" value="UPF0699 TRANSMEMBRANE PROTEIN YDBS"/>
    <property type="match status" value="1"/>
</dbReference>
<proteinExistence type="predicted"/>
<evidence type="ECO:0000259" key="2">
    <source>
        <dbReference type="Pfam" id="PF03703"/>
    </source>
</evidence>
<dbReference type="Proteomes" id="UP000562045">
    <property type="component" value="Unassembled WGS sequence"/>
</dbReference>
<keyword evidence="1" id="KW-0472">Membrane</keyword>
<keyword evidence="1" id="KW-1133">Transmembrane helix</keyword>
<dbReference type="PANTHER" id="PTHR34473:SF2">
    <property type="entry name" value="UPF0699 TRANSMEMBRANE PROTEIN YDBT"/>
    <property type="match status" value="1"/>
</dbReference>
<organism evidence="3 4">
    <name type="scientific">Nocardioides aromaticivorans</name>
    <dbReference type="NCBI Taxonomy" id="200618"/>
    <lineage>
        <taxon>Bacteria</taxon>
        <taxon>Bacillati</taxon>
        <taxon>Actinomycetota</taxon>
        <taxon>Actinomycetes</taxon>
        <taxon>Propionibacteriales</taxon>
        <taxon>Nocardioidaceae</taxon>
        <taxon>Nocardioides</taxon>
    </lineage>
</organism>
<accession>A0A7Y9ZDZ7</accession>
<dbReference type="InterPro" id="IPR014529">
    <property type="entry name" value="UCP026631"/>
</dbReference>
<gene>
    <name evidence="3" type="ORF">BJ993_000727</name>
</gene>
<feature type="transmembrane region" description="Helical" evidence="1">
    <location>
        <begin position="20"/>
        <end position="43"/>
    </location>
</feature>
<dbReference type="InterPro" id="IPR005182">
    <property type="entry name" value="YdbS-like_PH"/>
</dbReference>
<feature type="transmembrane region" description="Helical" evidence="1">
    <location>
        <begin position="226"/>
        <end position="248"/>
    </location>
</feature>
<name>A0A7Y9ZDZ7_9ACTN</name>
<feature type="transmembrane region" description="Helical" evidence="1">
    <location>
        <begin position="181"/>
        <end position="206"/>
    </location>
</feature>
<feature type="domain" description="YdbS-like PH" evidence="2">
    <location>
        <begin position="411"/>
        <end position="474"/>
    </location>
</feature>
<keyword evidence="1" id="KW-0812">Transmembrane</keyword>
<protein>
    <submittedName>
        <fullName evidence="3">Putative membrane protein</fullName>
    </submittedName>
</protein>
<comment type="caution">
    <text evidence="3">The sequence shown here is derived from an EMBL/GenBank/DDBJ whole genome shotgun (WGS) entry which is preliminary data.</text>
</comment>